<organism evidence="18 19">
    <name type="scientific">Candidatus Chloroploca asiatica</name>
    <dbReference type="NCBI Taxonomy" id="1506545"/>
    <lineage>
        <taxon>Bacteria</taxon>
        <taxon>Bacillati</taxon>
        <taxon>Chloroflexota</taxon>
        <taxon>Chloroflexia</taxon>
        <taxon>Chloroflexales</taxon>
        <taxon>Chloroflexineae</taxon>
        <taxon>Oscillochloridaceae</taxon>
        <taxon>Candidatus Chloroploca</taxon>
    </lineage>
</organism>
<dbReference type="NCBIfam" id="TIGR00575">
    <property type="entry name" value="dnlj"/>
    <property type="match status" value="1"/>
</dbReference>
<dbReference type="SMART" id="SM00532">
    <property type="entry name" value="LIGANc"/>
    <property type="match status" value="1"/>
</dbReference>
<dbReference type="RefSeq" id="WP_097652531.1">
    <property type="nucleotide sequence ID" value="NZ_LYXE01000085.1"/>
</dbReference>
<evidence type="ECO:0000256" key="8">
    <source>
        <dbReference type="ARBA" id="ARBA00022833"/>
    </source>
</evidence>
<dbReference type="FunFam" id="2.40.50.140:FF:000012">
    <property type="entry name" value="DNA ligase"/>
    <property type="match status" value="1"/>
</dbReference>
<dbReference type="InterPro" id="IPR004149">
    <property type="entry name" value="Znf_DNAligase_C4"/>
</dbReference>
<comment type="function">
    <text evidence="1 15">DNA ligase that catalyzes the formation of phosphodiester linkages between 5'-phosphoryl and 3'-hydroxyl groups in double-stranded DNA using NAD as a coenzyme and as the energy source for the reaction. It is essential for DNA replication and repair of damaged DNA.</text>
</comment>
<feature type="binding site" evidence="15">
    <location>
        <position position="437"/>
    </location>
    <ligand>
        <name>Zn(2+)</name>
        <dbReference type="ChEBI" id="CHEBI:29105"/>
    </ligand>
</feature>
<keyword evidence="19" id="KW-1185">Reference proteome</keyword>
<evidence type="ECO:0000256" key="5">
    <source>
        <dbReference type="ARBA" id="ARBA00022705"/>
    </source>
</evidence>
<dbReference type="Gene3D" id="3.30.470.30">
    <property type="entry name" value="DNA ligase/mRNA capping enzyme"/>
    <property type="match status" value="1"/>
</dbReference>
<evidence type="ECO:0000313" key="18">
    <source>
        <dbReference type="EMBL" id="PDV99043.1"/>
    </source>
</evidence>
<dbReference type="SUPFAM" id="SSF50249">
    <property type="entry name" value="Nucleic acid-binding proteins"/>
    <property type="match status" value="1"/>
</dbReference>
<dbReference type="GO" id="GO:0005829">
    <property type="term" value="C:cytosol"/>
    <property type="evidence" value="ECO:0007669"/>
    <property type="project" value="TreeGrafter"/>
</dbReference>
<feature type="binding site" evidence="15">
    <location>
        <position position="203"/>
    </location>
    <ligand>
        <name>NAD(+)</name>
        <dbReference type="ChEBI" id="CHEBI:57540"/>
    </ligand>
</feature>
<evidence type="ECO:0000256" key="15">
    <source>
        <dbReference type="HAMAP-Rule" id="MF_01588"/>
    </source>
</evidence>
<dbReference type="Proteomes" id="UP000220922">
    <property type="component" value="Unassembled WGS sequence"/>
</dbReference>
<feature type="binding site" evidence="15">
    <location>
        <begin position="34"/>
        <end position="38"/>
    </location>
    <ligand>
        <name>NAD(+)</name>
        <dbReference type="ChEBI" id="CHEBI:57540"/>
    </ligand>
</feature>
<proteinExistence type="inferred from homology"/>
<evidence type="ECO:0000256" key="10">
    <source>
        <dbReference type="ARBA" id="ARBA00023027"/>
    </source>
</evidence>
<dbReference type="GO" id="GO:0046872">
    <property type="term" value="F:metal ion binding"/>
    <property type="evidence" value="ECO:0007669"/>
    <property type="project" value="UniProtKB-KW"/>
</dbReference>
<dbReference type="FunFam" id="1.10.150.20:FF:000007">
    <property type="entry name" value="DNA ligase"/>
    <property type="match status" value="1"/>
</dbReference>
<evidence type="ECO:0000256" key="9">
    <source>
        <dbReference type="ARBA" id="ARBA00022842"/>
    </source>
</evidence>
<reference evidence="18 19" key="1">
    <citation type="submission" date="2016-05" db="EMBL/GenBank/DDBJ databases">
        <authorList>
            <person name="Lavstsen T."/>
            <person name="Jespersen J.S."/>
        </authorList>
    </citation>
    <scope>NUCLEOTIDE SEQUENCE [LARGE SCALE GENOMIC DNA]</scope>
    <source>
        <strain evidence="18 19">B7-9</strain>
    </source>
</reference>
<keyword evidence="8 15" id="KW-0862">Zinc</keyword>
<evidence type="ECO:0000256" key="12">
    <source>
        <dbReference type="ARBA" id="ARBA00023211"/>
    </source>
</evidence>
<feature type="binding site" evidence="15">
    <location>
        <position position="461"/>
    </location>
    <ligand>
        <name>Zn(2+)</name>
        <dbReference type="ChEBI" id="CHEBI:29105"/>
    </ligand>
</feature>
<dbReference type="InterPro" id="IPR036420">
    <property type="entry name" value="BRCT_dom_sf"/>
</dbReference>
<dbReference type="PROSITE" id="PS50172">
    <property type="entry name" value="BRCT"/>
    <property type="match status" value="1"/>
</dbReference>
<keyword evidence="5 15" id="KW-0235">DNA replication</keyword>
<keyword evidence="6 15" id="KW-0479">Metal-binding</keyword>
<dbReference type="OrthoDB" id="9759736at2"/>
<dbReference type="Pfam" id="PF03119">
    <property type="entry name" value="DNA_ligase_ZBD"/>
    <property type="match status" value="1"/>
</dbReference>
<comment type="catalytic activity">
    <reaction evidence="13 15">
        <text>NAD(+) + (deoxyribonucleotide)n-3'-hydroxyl + 5'-phospho-(deoxyribonucleotide)m = (deoxyribonucleotide)n+m + AMP + beta-nicotinamide D-nucleotide.</text>
        <dbReference type="EC" id="6.5.1.2"/>
    </reaction>
</comment>
<dbReference type="SMART" id="SM00292">
    <property type="entry name" value="BRCT"/>
    <property type="match status" value="1"/>
</dbReference>
<dbReference type="Pfam" id="PF00533">
    <property type="entry name" value="BRCT"/>
    <property type="match status" value="1"/>
</dbReference>
<dbReference type="PIRSF" id="PIRSF001604">
    <property type="entry name" value="LigA"/>
    <property type="match status" value="1"/>
</dbReference>
<dbReference type="Pfam" id="PF01653">
    <property type="entry name" value="DNA_ligase_aden"/>
    <property type="match status" value="2"/>
</dbReference>
<keyword evidence="10 15" id="KW-0520">NAD</keyword>
<dbReference type="SUPFAM" id="SSF56091">
    <property type="entry name" value="DNA ligase/mRNA capping enzyme, catalytic domain"/>
    <property type="match status" value="1"/>
</dbReference>
<dbReference type="PANTHER" id="PTHR23389">
    <property type="entry name" value="CHROMOSOME TRANSMISSION FIDELITY FACTOR 18"/>
    <property type="match status" value="1"/>
</dbReference>
<dbReference type="Pfam" id="PF14520">
    <property type="entry name" value="HHH_5"/>
    <property type="match status" value="1"/>
</dbReference>
<keyword evidence="11 15" id="KW-0234">DNA repair</keyword>
<dbReference type="FunFam" id="3.30.470.30:FF:000001">
    <property type="entry name" value="DNA ligase"/>
    <property type="match status" value="1"/>
</dbReference>
<evidence type="ECO:0000256" key="13">
    <source>
        <dbReference type="ARBA" id="ARBA00034005"/>
    </source>
</evidence>
<evidence type="ECO:0000256" key="3">
    <source>
        <dbReference type="ARBA" id="ARBA00013308"/>
    </source>
</evidence>
<evidence type="ECO:0000256" key="6">
    <source>
        <dbReference type="ARBA" id="ARBA00022723"/>
    </source>
</evidence>
<gene>
    <name evidence="15" type="primary">ligA</name>
    <name evidence="18" type="ORF">A9Q02_13865</name>
</gene>
<protein>
    <recommendedName>
        <fullName evidence="3 15">DNA ligase</fullName>
        <ecNumber evidence="2 15">6.5.1.2</ecNumber>
    </recommendedName>
    <alternativeName>
        <fullName evidence="15">Polydeoxyribonucleotide synthase [NAD(+)]</fullName>
    </alternativeName>
</protein>
<dbReference type="EMBL" id="LYXE01000085">
    <property type="protein sequence ID" value="PDV99043.1"/>
    <property type="molecule type" value="Genomic_DNA"/>
</dbReference>
<evidence type="ECO:0000256" key="14">
    <source>
        <dbReference type="ARBA" id="ARBA00060881"/>
    </source>
</evidence>
<dbReference type="Gene3D" id="1.10.287.610">
    <property type="entry name" value="Helix hairpin bin"/>
    <property type="match status" value="1"/>
</dbReference>
<dbReference type="NCBIfam" id="NF005932">
    <property type="entry name" value="PRK07956.1"/>
    <property type="match status" value="1"/>
</dbReference>
<dbReference type="Gene3D" id="1.10.150.20">
    <property type="entry name" value="5' to 3' exonuclease, C-terminal subdomain"/>
    <property type="match status" value="2"/>
</dbReference>
<dbReference type="FunFam" id="1.10.287.610:FF:000002">
    <property type="entry name" value="DNA ligase"/>
    <property type="match status" value="1"/>
</dbReference>
<dbReference type="HAMAP" id="MF_01588">
    <property type="entry name" value="DNA_ligase_A"/>
    <property type="match status" value="1"/>
</dbReference>
<dbReference type="CDD" id="cd00114">
    <property type="entry name" value="LIGANc"/>
    <property type="match status" value="1"/>
</dbReference>
<evidence type="ECO:0000313" key="19">
    <source>
        <dbReference type="Proteomes" id="UP000220922"/>
    </source>
</evidence>
<dbReference type="InterPro" id="IPR001679">
    <property type="entry name" value="DNA_ligase"/>
</dbReference>
<accession>A0A2H3L2R1</accession>
<dbReference type="GO" id="GO:0006281">
    <property type="term" value="P:DNA repair"/>
    <property type="evidence" value="ECO:0007669"/>
    <property type="project" value="UniProtKB-KW"/>
</dbReference>
<dbReference type="Pfam" id="PF03120">
    <property type="entry name" value="OB_DNA_ligase"/>
    <property type="match status" value="1"/>
</dbReference>
<keyword evidence="9 15" id="KW-0460">Magnesium</keyword>
<keyword evidence="7 15" id="KW-0227">DNA damage</keyword>
<feature type="active site" description="N6-AMP-lysine intermediate" evidence="15">
    <location>
        <position position="118"/>
    </location>
</feature>
<feature type="binding site" evidence="15">
    <location>
        <position position="139"/>
    </location>
    <ligand>
        <name>NAD(+)</name>
        <dbReference type="ChEBI" id="CHEBI:57540"/>
    </ligand>
</feature>
<dbReference type="InterPro" id="IPR012340">
    <property type="entry name" value="NA-bd_OB-fold"/>
</dbReference>
<evidence type="ECO:0000256" key="4">
    <source>
        <dbReference type="ARBA" id="ARBA00022598"/>
    </source>
</evidence>
<evidence type="ECO:0000256" key="1">
    <source>
        <dbReference type="ARBA" id="ARBA00004067"/>
    </source>
</evidence>
<feature type="binding site" evidence="15">
    <location>
        <position position="440"/>
    </location>
    <ligand>
        <name>Zn(2+)</name>
        <dbReference type="ChEBI" id="CHEBI:29105"/>
    </ligand>
</feature>
<comment type="cofactor">
    <cofactor evidence="15">
        <name>Mg(2+)</name>
        <dbReference type="ChEBI" id="CHEBI:18420"/>
    </cofactor>
    <cofactor evidence="15">
        <name>Mn(2+)</name>
        <dbReference type="ChEBI" id="CHEBI:29035"/>
    </cofactor>
</comment>
<dbReference type="InterPro" id="IPR013839">
    <property type="entry name" value="DNAligase_adenylation"/>
</dbReference>
<comment type="caution">
    <text evidence="18">The sequence shown here is derived from an EMBL/GenBank/DDBJ whole genome shotgun (WGS) entry which is preliminary data.</text>
</comment>
<evidence type="ECO:0000256" key="7">
    <source>
        <dbReference type="ARBA" id="ARBA00022763"/>
    </source>
</evidence>
<name>A0A2H3L2R1_9CHLR</name>
<feature type="binding site" evidence="15">
    <location>
        <position position="319"/>
    </location>
    <ligand>
        <name>NAD(+)</name>
        <dbReference type="ChEBI" id="CHEBI:57540"/>
    </ligand>
</feature>
<dbReference type="InterPro" id="IPR013840">
    <property type="entry name" value="DNAligase_N"/>
</dbReference>
<dbReference type="SUPFAM" id="SSF47781">
    <property type="entry name" value="RuvA domain 2-like"/>
    <property type="match status" value="1"/>
</dbReference>
<feature type="domain" description="BRCT" evidence="17">
    <location>
        <begin position="620"/>
        <end position="697"/>
    </location>
</feature>
<feature type="binding site" evidence="15">
    <location>
        <position position="116"/>
    </location>
    <ligand>
        <name>NAD(+)</name>
        <dbReference type="ChEBI" id="CHEBI:57540"/>
    </ligand>
</feature>
<dbReference type="InterPro" id="IPR010994">
    <property type="entry name" value="RuvA_2-like"/>
</dbReference>
<dbReference type="Pfam" id="PF12826">
    <property type="entry name" value="HHH_2"/>
    <property type="match status" value="1"/>
</dbReference>
<evidence type="ECO:0000256" key="11">
    <source>
        <dbReference type="ARBA" id="ARBA00023204"/>
    </source>
</evidence>
<dbReference type="InterPro" id="IPR018239">
    <property type="entry name" value="DNA_ligase_AS"/>
</dbReference>
<dbReference type="PROSITE" id="PS01055">
    <property type="entry name" value="DNA_LIGASE_N1"/>
    <property type="match status" value="1"/>
</dbReference>
<dbReference type="Gene3D" id="2.40.50.140">
    <property type="entry name" value="Nucleic acid-binding proteins"/>
    <property type="match status" value="1"/>
</dbReference>
<evidence type="ECO:0000256" key="16">
    <source>
        <dbReference type="SAM" id="MobiDB-lite"/>
    </source>
</evidence>
<keyword evidence="12 15" id="KW-0464">Manganese</keyword>
<feature type="binding site" evidence="15">
    <location>
        <begin position="83"/>
        <end position="84"/>
    </location>
    <ligand>
        <name>NAD(+)</name>
        <dbReference type="ChEBI" id="CHEBI:57540"/>
    </ligand>
</feature>
<evidence type="ECO:0000256" key="2">
    <source>
        <dbReference type="ARBA" id="ARBA00012722"/>
    </source>
</evidence>
<dbReference type="GO" id="GO:0003911">
    <property type="term" value="F:DNA ligase (NAD+) activity"/>
    <property type="evidence" value="ECO:0007669"/>
    <property type="project" value="UniProtKB-UniRule"/>
</dbReference>
<feature type="binding site" evidence="15">
    <location>
        <position position="455"/>
    </location>
    <ligand>
        <name>Zn(2+)</name>
        <dbReference type="ChEBI" id="CHEBI:29105"/>
    </ligand>
</feature>
<evidence type="ECO:0000259" key="17">
    <source>
        <dbReference type="PROSITE" id="PS50172"/>
    </source>
</evidence>
<dbReference type="Gene3D" id="6.20.10.30">
    <property type="match status" value="1"/>
</dbReference>
<feature type="region of interest" description="Disordered" evidence="16">
    <location>
        <begin position="165"/>
        <end position="188"/>
    </location>
</feature>
<dbReference type="SUPFAM" id="SSF52113">
    <property type="entry name" value="BRCT domain"/>
    <property type="match status" value="1"/>
</dbReference>
<comment type="similarity">
    <text evidence="14 15">Belongs to the NAD-dependent DNA ligase family. LigA subfamily.</text>
</comment>
<feature type="binding site" evidence="15">
    <location>
        <position position="343"/>
    </location>
    <ligand>
        <name>NAD(+)</name>
        <dbReference type="ChEBI" id="CHEBI:57540"/>
    </ligand>
</feature>
<dbReference type="GO" id="GO:0006260">
    <property type="term" value="P:DNA replication"/>
    <property type="evidence" value="ECO:0007669"/>
    <property type="project" value="UniProtKB-KW"/>
</dbReference>
<dbReference type="PANTHER" id="PTHR23389:SF9">
    <property type="entry name" value="DNA LIGASE"/>
    <property type="match status" value="1"/>
</dbReference>
<dbReference type="InterPro" id="IPR001357">
    <property type="entry name" value="BRCT_dom"/>
</dbReference>
<dbReference type="Gene3D" id="3.40.50.10190">
    <property type="entry name" value="BRCT domain"/>
    <property type="match status" value="1"/>
</dbReference>
<keyword evidence="4 15" id="KW-0436">Ligase</keyword>
<dbReference type="AlphaFoldDB" id="A0A2H3L2R1"/>
<sequence>MTITEARHRVEELRSVLDEANYRYHVLDDPTLSDAAYDALMRELRGLEATYPELLTPTSPTQRVGAPASSQFAKVRHPQLMLSLENAMNEHELHEWHVNRVQKLLGPETPVSFVVEPKIDGLAIALTYEHGQFVQGATRGDGEIGEDVTANLRTVRGIPLHLRPPASGTTQLSLLDEPGQSGPERDALGLPSAIPARIEVRGEIYMRTAAFEALNERLASRREKLFANARNAAAGSLRQKDPSITADRPLRFFAYAVGPFTGVELASQWQTLSYLRRLGFPVNQDVRYFERFTDVVTYCNAWMERRDQLAYEADGVVVKVDDFAQQRELGVVQRDPRWAIAFKFPAREAVTRLLNIVVNVGRTGVVTPNAELEPIELGGVTVRNASLHNEAYLRERDIRLGDQVMVKRAGDVIPYVVGPVTASRTGDEQVWAFPEVCPACGTPLERLEGEAAWRCPNFGICPAQLVRRIEHFVSRSAMDIVGIGERQAEQFVSLGWIRDVADLYRLTPEHFAGVEGYGAKRVANLLQAIETSKQRPLERVIVGLGIRFVGIVAATTLATHFGSLAALMEAQPAEIEAIEGMGPVVAASVSEFFQRPENRELVDRLRSAGLQLTGAAPRERASDSLVGKTFVLTGTLPTLTREAAAELIKNHGGKISESVSKKTSYVVAGASAGSKLSRAEQLGIPILSEEALLALLL</sequence>
<dbReference type="InterPro" id="IPR004150">
    <property type="entry name" value="NAD_DNA_ligase_OB"/>
</dbReference>
<dbReference type="FunFam" id="1.10.150.20:FF:000006">
    <property type="entry name" value="DNA ligase"/>
    <property type="match status" value="1"/>
</dbReference>
<dbReference type="InterPro" id="IPR041663">
    <property type="entry name" value="DisA/LigA_HHH"/>
</dbReference>
<dbReference type="EC" id="6.5.1.2" evidence="2 15"/>